<proteinExistence type="predicted"/>
<gene>
    <name evidence="2" type="ORF">CYNAS_LOCUS11365</name>
</gene>
<evidence type="ECO:0000313" key="3">
    <source>
        <dbReference type="Proteomes" id="UP001176961"/>
    </source>
</evidence>
<sequence length="86" mass="10147">MLLFKTIFTAVLIALVQAQANYPFYPSYPAPGWNRPMGPPQQFQQFQPPGRPFRRDHRIQRVMIYPDPNLSMRYAYPGRRFSAPFK</sequence>
<keyword evidence="3" id="KW-1185">Reference proteome</keyword>
<accession>A0AA36GWC1</accession>
<evidence type="ECO:0000313" key="2">
    <source>
        <dbReference type="EMBL" id="CAJ0599382.1"/>
    </source>
</evidence>
<reference evidence="2" key="1">
    <citation type="submission" date="2023-07" db="EMBL/GenBank/DDBJ databases">
        <authorList>
            <consortium name="CYATHOMIX"/>
        </authorList>
    </citation>
    <scope>NUCLEOTIDE SEQUENCE</scope>
    <source>
        <strain evidence="2">N/A</strain>
    </source>
</reference>
<dbReference type="AlphaFoldDB" id="A0AA36GWC1"/>
<dbReference type="Proteomes" id="UP001176961">
    <property type="component" value="Unassembled WGS sequence"/>
</dbReference>
<feature type="chain" id="PRO_5041452756" evidence="1">
    <location>
        <begin position="19"/>
        <end position="86"/>
    </location>
</feature>
<feature type="signal peptide" evidence="1">
    <location>
        <begin position="1"/>
        <end position="18"/>
    </location>
</feature>
<protein>
    <submittedName>
        <fullName evidence="2">Uncharacterized protein</fullName>
    </submittedName>
</protein>
<comment type="caution">
    <text evidence="2">The sequence shown here is derived from an EMBL/GenBank/DDBJ whole genome shotgun (WGS) entry which is preliminary data.</text>
</comment>
<evidence type="ECO:0000256" key="1">
    <source>
        <dbReference type="SAM" id="SignalP"/>
    </source>
</evidence>
<keyword evidence="1" id="KW-0732">Signal</keyword>
<organism evidence="2 3">
    <name type="scientific">Cylicocyclus nassatus</name>
    <name type="common">Nematode worm</name>
    <dbReference type="NCBI Taxonomy" id="53992"/>
    <lineage>
        <taxon>Eukaryota</taxon>
        <taxon>Metazoa</taxon>
        <taxon>Ecdysozoa</taxon>
        <taxon>Nematoda</taxon>
        <taxon>Chromadorea</taxon>
        <taxon>Rhabditida</taxon>
        <taxon>Rhabditina</taxon>
        <taxon>Rhabditomorpha</taxon>
        <taxon>Strongyloidea</taxon>
        <taxon>Strongylidae</taxon>
        <taxon>Cylicocyclus</taxon>
    </lineage>
</organism>
<dbReference type="EMBL" id="CATQJL010000223">
    <property type="protein sequence ID" value="CAJ0599382.1"/>
    <property type="molecule type" value="Genomic_DNA"/>
</dbReference>
<name>A0AA36GWC1_CYLNA</name>